<dbReference type="RefSeq" id="WP_420039416.1">
    <property type="nucleotide sequence ID" value="NZ_CP128986.1"/>
</dbReference>
<protein>
    <recommendedName>
        <fullName evidence="1">DUF222 domain-containing protein</fullName>
    </recommendedName>
</protein>
<evidence type="ECO:0000259" key="1">
    <source>
        <dbReference type="Pfam" id="PF02720"/>
    </source>
</evidence>
<feature type="domain" description="DUF222" evidence="1">
    <location>
        <begin position="47"/>
        <end position="340"/>
    </location>
</feature>
<sequence length="502" mass="53233">MSESVWSRVDLRPIGVGGKADGAVVHALHAGEGLLMFLRFEAIYAMLSATADEADVGLDAVDRRVVDVFASVAREVSTVLCVAASTADRQVHLAVEAAERLPQVARLMRDGVISVAAFGDIVLQATGVADADLIAAVDAATSADLREMGGVSRTDAANAARRSVAELDPDGVRERRQMRGKGITVSHDVDGSDVTIATTPKDAAVIDASVNAVADAVCGNDPRTRGIRRHDAAVALLTHGEFRCDCGDADCAATASDSVVADRFAKVVVHVVADSSTLAGESEKAGWLDGFGVLDAHHVREIAAQSDAVVRPLDIAGLADGAAQAGNSYRPTAACDTAVRAVFGTCTDPGCARPAWRCDLDHQVEFNHADPAVGGATCPCNLNPKCRFHHVLKTFAGNWIDDQVVDANGVIWTEVTTPTGFTMRSRARNQWLLPDLGLVPCRHGNPAAPGVIDYDSQPERTRTRTQAKHAHRMRIRSHRRYVRACAEAARLVTVAHDGEPPF</sequence>
<dbReference type="Pfam" id="PF02720">
    <property type="entry name" value="DUF222"/>
    <property type="match status" value="1"/>
</dbReference>
<reference evidence="2" key="1">
    <citation type="submission" date="2023-06" db="EMBL/GenBank/DDBJ databases">
        <title>Gordonia sp. nov. and Pseudochrobactrum sp. nov., two species isolated from the burying beetle Nicrophorus vespilloides.</title>
        <authorList>
            <person name="Poehlein A."/>
            <person name="Guzman J."/>
            <person name="Daniel R."/>
            <person name="Vilcinskas A."/>
        </authorList>
    </citation>
    <scope>NUCLEOTIDE SEQUENCE</scope>
    <source>
        <strain evidence="2">MP11Mi</strain>
    </source>
</reference>
<accession>A0AA97CYP4</accession>
<proteinExistence type="predicted"/>
<dbReference type="EMBL" id="CP128986">
    <property type="protein sequence ID" value="WOC13610.1"/>
    <property type="molecule type" value="Genomic_DNA"/>
</dbReference>
<dbReference type="InterPro" id="IPR003870">
    <property type="entry name" value="DUF222"/>
</dbReference>
<organism evidence="2">
    <name type="scientific">Gordonia sp. MP11Mi</name>
    <dbReference type="NCBI Taxonomy" id="3022769"/>
    <lineage>
        <taxon>Bacteria</taxon>
        <taxon>Bacillati</taxon>
        <taxon>Actinomycetota</taxon>
        <taxon>Actinomycetes</taxon>
        <taxon>Mycobacteriales</taxon>
        <taxon>Gordoniaceae</taxon>
        <taxon>Gordonia</taxon>
    </lineage>
</organism>
<evidence type="ECO:0000313" key="2">
    <source>
        <dbReference type="EMBL" id="WOC13610.1"/>
    </source>
</evidence>
<dbReference type="AlphaFoldDB" id="A0AA97CYP4"/>
<name>A0AA97CYP4_9ACTN</name>
<gene>
    <name evidence="2" type="ORF">MP11Mi_27130</name>
</gene>